<accession>M2YTJ0</accession>
<protein>
    <submittedName>
        <fullName evidence="2">Uncharacterized protein</fullName>
    </submittedName>
</protein>
<evidence type="ECO:0000313" key="2">
    <source>
        <dbReference type="EMBL" id="EME81070.1"/>
    </source>
</evidence>
<dbReference type="GeneID" id="19333556"/>
<dbReference type="Proteomes" id="UP000016932">
    <property type="component" value="Unassembled WGS sequence"/>
</dbReference>
<organism evidence="2 3">
    <name type="scientific">Pseudocercospora fijiensis (strain CIRAD86)</name>
    <name type="common">Black leaf streak disease fungus</name>
    <name type="synonym">Mycosphaerella fijiensis</name>
    <dbReference type="NCBI Taxonomy" id="383855"/>
    <lineage>
        <taxon>Eukaryota</taxon>
        <taxon>Fungi</taxon>
        <taxon>Dikarya</taxon>
        <taxon>Ascomycota</taxon>
        <taxon>Pezizomycotina</taxon>
        <taxon>Dothideomycetes</taxon>
        <taxon>Dothideomycetidae</taxon>
        <taxon>Mycosphaerellales</taxon>
        <taxon>Mycosphaerellaceae</taxon>
        <taxon>Pseudocercospora</taxon>
    </lineage>
</organism>
<proteinExistence type="predicted"/>
<evidence type="ECO:0000313" key="3">
    <source>
        <dbReference type="Proteomes" id="UP000016932"/>
    </source>
</evidence>
<dbReference type="RefSeq" id="XP_007928366.1">
    <property type="nucleotide sequence ID" value="XM_007930175.1"/>
</dbReference>
<keyword evidence="3" id="KW-1185">Reference proteome</keyword>
<dbReference type="KEGG" id="pfj:MYCFIDRAFT_176399"/>
<feature type="region of interest" description="Disordered" evidence="1">
    <location>
        <begin position="267"/>
        <end position="288"/>
    </location>
</feature>
<gene>
    <name evidence="2" type="ORF">MYCFIDRAFT_176399</name>
</gene>
<dbReference type="VEuPathDB" id="FungiDB:MYCFIDRAFT_176399"/>
<evidence type="ECO:0000256" key="1">
    <source>
        <dbReference type="SAM" id="MobiDB-lite"/>
    </source>
</evidence>
<dbReference type="EMBL" id="KB446560">
    <property type="protein sequence ID" value="EME81070.1"/>
    <property type="molecule type" value="Genomic_DNA"/>
</dbReference>
<sequence>MDHERCTRGAFEAIEQSSMRDICSGLPTASLNVRRSGLRNEATEPAGWVALPVRALSPRLQDSLPFTFHHQISNSQKIPHYDSMMTSDTTNDIQGLREQILANAAFYFTKARNEHYYKNCRVPCLRIPHQPQNFDIIIQKTDGSYSAVLICGNPDKRAMAAAGGWTHDASSALESLLDVMSKAVARKVDLLGGREKDMRVTGNGIKRRDHADGGHDNYEIELMELSVRRALTSCNHYRETQKIYPGNNIFVSKTRYRWPSRVELGDSDISHCQGSPADRNQRTQPSSSPKLFCDAMLICGDLRERILLAEGSEKRTRQDALASLSRVICKACGKKEQSLRYGRAREW</sequence>
<name>M2YTJ0_PSEFD</name>
<dbReference type="HOGENOM" id="CLU_799566_0_0_1"/>
<dbReference type="OrthoDB" id="3650444at2759"/>
<dbReference type="AlphaFoldDB" id="M2YTJ0"/>
<reference evidence="2 3" key="1">
    <citation type="journal article" date="2012" name="PLoS Pathog.">
        <title>Diverse lifestyles and strategies of plant pathogenesis encoded in the genomes of eighteen Dothideomycetes fungi.</title>
        <authorList>
            <person name="Ohm R.A."/>
            <person name="Feau N."/>
            <person name="Henrissat B."/>
            <person name="Schoch C.L."/>
            <person name="Horwitz B.A."/>
            <person name="Barry K.W."/>
            <person name="Condon B.J."/>
            <person name="Copeland A.C."/>
            <person name="Dhillon B."/>
            <person name="Glaser F."/>
            <person name="Hesse C.N."/>
            <person name="Kosti I."/>
            <person name="LaButti K."/>
            <person name="Lindquist E.A."/>
            <person name="Lucas S."/>
            <person name="Salamov A.A."/>
            <person name="Bradshaw R.E."/>
            <person name="Ciuffetti L."/>
            <person name="Hamelin R.C."/>
            <person name="Kema G.H.J."/>
            <person name="Lawrence C."/>
            <person name="Scott J.A."/>
            <person name="Spatafora J.W."/>
            <person name="Turgeon B.G."/>
            <person name="de Wit P.J.G.M."/>
            <person name="Zhong S."/>
            <person name="Goodwin S.B."/>
            <person name="Grigoriev I.V."/>
        </authorList>
    </citation>
    <scope>NUCLEOTIDE SEQUENCE [LARGE SCALE GENOMIC DNA]</scope>
    <source>
        <strain evidence="2 3">CIRAD86</strain>
    </source>
</reference>